<feature type="transmembrane region" description="Helical" evidence="1">
    <location>
        <begin position="6"/>
        <end position="29"/>
    </location>
</feature>
<gene>
    <name evidence="2" type="ORF">ACFQRB_02255</name>
</gene>
<reference evidence="2 3" key="1">
    <citation type="journal article" date="2019" name="Int. J. Syst. Evol. Microbiol.">
        <title>The Global Catalogue of Microorganisms (GCM) 10K type strain sequencing project: providing services to taxonomists for standard genome sequencing and annotation.</title>
        <authorList>
            <consortium name="The Broad Institute Genomics Platform"/>
            <consortium name="The Broad Institute Genome Sequencing Center for Infectious Disease"/>
            <person name="Wu L."/>
            <person name="Ma J."/>
        </authorList>
    </citation>
    <scope>NUCLEOTIDE SEQUENCE [LARGE SCALE GENOMIC DNA]</scope>
    <source>
        <strain evidence="2 3">DT92</strain>
    </source>
</reference>
<dbReference type="Proteomes" id="UP001596368">
    <property type="component" value="Unassembled WGS sequence"/>
</dbReference>
<accession>A0ABD5XKY4</accession>
<keyword evidence="1" id="KW-0812">Transmembrane</keyword>
<keyword evidence="1" id="KW-0472">Membrane</keyword>
<sequence>MHELGSVVGVFVRVVGFRVGLGFRIGVVLSFGVGRRLRRGVGAGVLERLLVVPVARAVVGGSGPVGVAVVGVHRVVLRRVRVRGHWVGFTSDAL</sequence>
<evidence type="ECO:0000313" key="3">
    <source>
        <dbReference type="Proteomes" id="UP001596368"/>
    </source>
</evidence>
<evidence type="ECO:0000313" key="2">
    <source>
        <dbReference type="EMBL" id="MFC7135734.1"/>
    </source>
</evidence>
<dbReference type="AlphaFoldDB" id="A0ABD5XKY4"/>
<dbReference type="EMBL" id="JBHSZG010000001">
    <property type="protein sequence ID" value="MFC7135734.1"/>
    <property type="molecule type" value="Genomic_DNA"/>
</dbReference>
<protein>
    <submittedName>
        <fullName evidence="2">Uncharacterized protein</fullName>
    </submittedName>
</protein>
<keyword evidence="3" id="KW-1185">Reference proteome</keyword>
<keyword evidence="1" id="KW-1133">Transmembrane helix</keyword>
<evidence type="ECO:0000256" key="1">
    <source>
        <dbReference type="SAM" id="Phobius"/>
    </source>
</evidence>
<proteinExistence type="predicted"/>
<comment type="caution">
    <text evidence="2">The sequence shown here is derived from an EMBL/GenBank/DDBJ whole genome shotgun (WGS) entry which is preliminary data.</text>
</comment>
<name>A0ABD5XKY4_9EURY</name>
<organism evidence="2 3">
    <name type="scientific">Halobaculum litoreum</name>
    <dbReference type="NCBI Taxonomy" id="3031998"/>
    <lineage>
        <taxon>Archaea</taxon>
        <taxon>Methanobacteriati</taxon>
        <taxon>Methanobacteriota</taxon>
        <taxon>Stenosarchaea group</taxon>
        <taxon>Halobacteria</taxon>
        <taxon>Halobacteriales</taxon>
        <taxon>Haloferacaceae</taxon>
        <taxon>Halobaculum</taxon>
    </lineage>
</organism>